<evidence type="ECO:0000313" key="3">
    <source>
        <dbReference type="Proteomes" id="UP000304900"/>
    </source>
</evidence>
<sequence length="197" mass="23139">MELEEMKALWGEMSREMEKQKKLTDSVIVKMTESRYHNKINKIVLPEAFGALLCYAQAIYIVLNFQKLDGWYLMICGIATTLILCIMPVLSFQAVRKLRSVDILTNNYKESLLQYSKGKIRFVQFQKLNFYLSALLLVVILPVMVKLLGGGDLFKTSYLMYWYVVGFPFFYWFTKWVFNYYVRTAAHAENVLKELQD</sequence>
<organism evidence="2 3">
    <name type="scientific">Dyadobacter frigoris</name>
    <dbReference type="NCBI Taxonomy" id="2576211"/>
    <lineage>
        <taxon>Bacteria</taxon>
        <taxon>Pseudomonadati</taxon>
        <taxon>Bacteroidota</taxon>
        <taxon>Cytophagia</taxon>
        <taxon>Cytophagales</taxon>
        <taxon>Spirosomataceae</taxon>
        <taxon>Dyadobacter</taxon>
    </lineage>
</organism>
<feature type="transmembrane region" description="Helical" evidence="1">
    <location>
        <begin position="71"/>
        <end position="90"/>
    </location>
</feature>
<comment type="caution">
    <text evidence="2">The sequence shown here is derived from an EMBL/GenBank/DDBJ whole genome shotgun (WGS) entry which is preliminary data.</text>
</comment>
<feature type="transmembrane region" description="Helical" evidence="1">
    <location>
        <begin position="128"/>
        <end position="148"/>
    </location>
</feature>
<evidence type="ECO:0008006" key="4">
    <source>
        <dbReference type="Google" id="ProtNLM"/>
    </source>
</evidence>
<feature type="transmembrane region" description="Helical" evidence="1">
    <location>
        <begin position="160"/>
        <end position="178"/>
    </location>
</feature>
<keyword evidence="1" id="KW-0472">Membrane</keyword>
<keyword evidence="1" id="KW-0812">Transmembrane</keyword>
<evidence type="ECO:0000256" key="1">
    <source>
        <dbReference type="SAM" id="Phobius"/>
    </source>
</evidence>
<protein>
    <recommendedName>
        <fullName evidence="4">DUF3278 domain-containing protein</fullName>
    </recommendedName>
</protein>
<reference evidence="2 3" key="1">
    <citation type="submission" date="2019-05" db="EMBL/GenBank/DDBJ databases">
        <title>Dyadobacter AR-3-8 sp. nov., isolated from arctic soil.</title>
        <authorList>
            <person name="Chaudhary D.K."/>
        </authorList>
    </citation>
    <scope>NUCLEOTIDE SEQUENCE [LARGE SCALE GENOMIC DNA]</scope>
    <source>
        <strain evidence="2 3">AR-3-8</strain>
    </source>
</reference>
<dbReference type="OrthoDB" id="1160385at2"/>
<keyword evidence="3" id="KW-1185">Reference proteome</keyword>
<feature type="transmembrane region" description="Helical" evidence="1">
    <location>
        <begin position="43"/>
        <end position="65"/>
    </location>
</feature>
<name>A0A4U6D3M1_9BACT</name>
<dbReference type="RefSeq" id="WP_137341666.1">
    <property type="nucleotide sequence ID" value="NZ_BSQH01000002.1"/>
</dbReference>
<gene>
    <name evidence="2" type="ORF">FDK13_19380</name>
</gene>
<dbReference type="Proteomes" id="UP000304900">
    <property type="component" value="Unassembled WGS sequence"/>
</dbReference>
<dbReference type="AlphaFoldDB" id="A0A4U6D3M1"/>
<proteinExistence type="predicted"/>
<accession>A0A4U6D3M1</accession>
<dbReference type="EMBL" id="SZVO01000009">
    <property type="protein sequence ID" value="TKT90498.1"/>
    <property type="molecule type" value="Genomic_DNA"/>
</dbReference>
<evidence type="ECO:0000313" key="2">
    <source>
        <dbReference type="EMBL" id="TKT90498.1"/>
    </source>
</evidence>
<keyword evidence="1" id="KW-1133">Transmembrane helix</keyword>